<dbReference type="Proteomes" id="UP001054837">
    <property type="component" value="Unassembled WGS sequence"/>
</dbReference>
<dbReference type="AlphaFoldDB" id="A0AAV4RE56"/>
<evidence type="ECO:0000313" key="2">
    <source>
        <dbReference type="Proteomes" id="UP001054837"/>
    </source>
</evidence>
<comment type="caution">
    <text evidence="1">The sequence shown here is derived from an EMBL/GenBank/DDBJ whole genome shotgun (WGS) entry which is preliminary data.</text>
</comment>
<name>A0AAV4RE56_9ARAC</name>
<accession>A0AAV4RE56</accession>
<protein>
    <submittedName>
        <fullName evidence="1">Uncharacterized protein</fullName>
    </submittedName>
</protein>
<gene>
    <name evidence="1" type="ORF">CDAR_305121</name>
</gene>
<proteinExistence type="predicted"/>
<evidence type="ECO:0000313" key="1">
    <source>
        <dbReference type="EMBL" id="GIY19246.1"/>
    </source>
</evidence>
<keyword evidence="2" id="KW-1185">Reference proteome</keyword>
<organism evidence="1 2">
    <name type="scientific">Caerostris darwini</name>
    <dbReference type="NCBI Taxonomy" id="1538125"/>
    <lineage>
        <taxon>Eukaryota</taxon>
        <taxon>Metazoa</taxon>
        <taxon>Ecdysozoa</taxon>
        <taxon>Arthropoda</taxon>
        <taxon>Chelicerata</taxon>
        <taxon>Arachnida</taxon>
        <taxon>Araneae</taxon>
        <taxon>Araneomorphae</taxon>
        <taxon>Entelegynae</taxon>
        <taxon>Araneoidea</taxon>
        <taxon>Araneidae</taxon>
        <taxon>Caerostris</taxon>
    </lineage>
</organism>
<sequence>MAAAEDVQLPAIRIQSFVYSSRTSLWADRIFLERKKIIGRYFCHKQSNRGKEVSSRKTFKSNSAVFACRIGENPSNSQQTLHFSTPRPLT</sequence>
<dbReference type="EMBL" id="BPLQ01006030">
    <property type="protein sequence ID" value="GIY19246.1"/>
    <property type="molecule type" value="Genomic_DNA"/>
</dbReference>
<reference evidence="1 2" key="1">
    <citation type="submission" date="2021-06" db="EMBL/GenBank/DDBJ databases">
        <title>Caerostris darwini draft genome.</title>
        <authorList>
            <person name="Kono N."/>
            <person name="Arakawa K."/>
        </authorList>
    </citation>
    <scope>NUCLEOTIDE SEQUENCE [LARGE SCALE GENOMIC DNA]</scope>
</reference>